<evidence type="ECO:0000313" key="3">
    <source>
        <dbReference type="Proteomes" id="UP000244093"/>
    </source>
</evidence>
<proteinExistence type="predicted"/>
<sequence>MAGETLMELELELRETLKKYYENLTTYVKEIKDVVKKYDPSAKALIFGSVVKGYARPDSDVDVLVITEIARNVSSRLMLRVEIARRVGVYTPFEIHIVTWEEYRSWYEKFIDKYEEV</sequence>
<dbReference type="InterPro" id="IPR002934">
    <property type="entry name" value="Polymerase_NTP_transf_dom"/>
</dbReference>
<gene>
    <name evidence="2" type="ORF">B7O98_06285</name>
</gene>
<name>A0A2R7Y431_9CREN</name>
<organism evidence="2 3">
    <name type="scientific">Zestosphaera tikiterensis</name>
    <dbReference type="NCBI Taxonomy" id="1973259"/>
    <lineage>
        <taxon>Archaea</taxon>
        <taxon>Thermoproteota</taxon>
        <taxon>Thermoprotei</taxon>
        <taxon>Desulfurococcales</taxon>
        <taxon>Desulfurococcaceae</taxon>
        <taxon>Zestosphaera</taxon>
    </lineage>
</organism>
<evidence type="ECO:0000313" key="2">
    <source>
        <dbReference type="EMBL" id="PUA32270.1"/>
    </source>
</evidence>
<dbReference type="InterPro" id="IPR043519">
    <property type="entry name" value="NT_sf"/>
</dbReference>
<dbReference type="PANTHER" id="PTHR37030">
    <property type="entry name" value="NUCLEOTIDYLTRANSFERASE"/>
    <property type="match status" value="1"/>
</dbReference>
<dbReference type="PANTHER" id="PTHR37030:SF1">
    <property type="entry name" value="NUCLEOTIDYLTRANSFERASE"/>
    <property type="match status" value="1"/>
</dbReference>
<evidence type="ECO:0000259" key="1">
    <source>
        <dbReference type="Pfam" id="PF01909"/>
    </source>
</evidence>
<dbReference type="Pfam" id="PF01909">
    <property type="entry name" value="NTP_transf_2"/>
    <property type="match status" value="1"/>
</dbReference>
<dbReference type="CDD" id="cd05403">
    <property type="entry name" value="NT_KNTase_like"/>
    <property type="match status" value="1"/>
</dbReference>
<comment type="caution">
    <text evidence="2">The sequence shown here is derived from an EMBL/GenBank/DDBJ whole genome shotgun (WGS) entry which is preliminary data.</text>
</comment>
<reference evidence="2 3" key="1">
    <citation type="journal article" date="2018" name="Syst. Appl. Microbiol.">
        <title>A new symbiotic nanoarchaeote (Candidatus Nanoclepta minutus) and its host (Zestosphaera tikiterensis gen. nov., sp. nov.) from a New Zealand hot spring.</title>
        <authorList>
            <person name="St John E."/>
            <person name="Liu Y."/>
            <person name="Podar M."/>
            <person name="Stott M.B."/>
            <person name="Meneghin J."/>
            <person name="Chen Z."/>
            <person name="Lagutin K."/>
            <person name="Mitchell K."/>
            <person name="Reysenbach A.L."/>
        </authorList>
    </citation>
    <scope>NUCLEOTIDE SEQUENCE [LARGE SCALE GENOMIC DNA]</scope>
    <source>
        <strain evidence="2">NZ3</strain>
    </source>
</reference>
<accession>A0A2R7Y431</accession>
<feature type="domain" description="Polymerase nucleotidyl transferase" evidence="1">
    <location>
        <begin position="28"/>
        <end position="113"/>
    </location>
</feature>
<dbReference type="Gene3D" id="3.30.460.10">
    <property type="entry name" value="Beta Polymerase, domain 2"/>
    <property type="match status" value="1"/>
</dbReference>
<dbReference type="GO" id="GO:0016779">
    <property type="term" value="F:nucleotidyltransferase activity"/>
    <property type="evidence" value="ECO:0007669"/>
    <property type="project" value="InterPro"/>
</dbReference>
<dbReference type="SUPFAM" id="SSF81301">
    <property type="entry name" value="Nucleotidyltransferase"/>
    <property type="match status" value="1"/>
</dbReference>
<dbReference type="AlphaFoldDB" id="A0A2R7Y431"/>
<dbReference type="EMBL" id="NBVN01000004">
    <property type="protein sequence ID" value="PUA32270.1"/>
    <property type="molecule type" value="Genomic_DNA"/>
</dbReference>
<protein>
    <submittedName>
        <fullName evidence="2">DNA polymerase subunit beta</fullName>
    </submittedName>
</protein>
<dbReference type="Proteomes" id="UP000244093">
    <property type="component" value="Unassembled WGS sequence"/>
</dbReference>